<dbReference type="AlphaFoldDB" id="A0A652KKA7"/>
<dbReference type="GO" id="GO:0009251">
    <property type="term" value="P:glucan catabolic process"/>
    <property type="evidence" value="ECO:0007669"/>
    <property type="project" value="TreeGrafter"/>
</dbReference>
<dbReference type="SMART" id="SM01217">
    <property type="entry name" value="Fn3_like"/>
    <property type="match status" value="1"/>
</dbReference>
<dbReference type="PANTHER" id="PTHR30620">
    <property type="entry name" value="PERIPLASMIC BETA-GLUCOSIDASE-RELATED"/>
    <property type="match status" value="1"/>
</dbReference>
<dbReference type="Gene3D" id="3.40.50.1700">
    <property type="entry name" value="Glycoside hydrolase family 3 C-terminal domain"/>
    <property type="match status" value="1"/>
</dbReference>
<dbReference type="InterPro" id="IPR026891">
    <property type="entry name" value="Fn3-like"/>
</dbReference>
<feature type="domain" description="Fibronectin type III-like" evidence="2">
    <location>
        <begin position="687"/>
        <end position="757"/>
    </location>
</feature>
<gene>
    <name evidence="3" type="ORF">EAO74_27080</name>
</gene>
<dbReference type="InterPro" id="IPR051915">
    <property type="entry name" value="Cellulose_Degrad_GH3"/>
</dbReference>
<evidence type="ECO:0000259" key="2">
    <source>
        <dbReference type="SMART" id="SM01217"/>
    </source>
</evidence>
<dbReference type="PRINTS" id="PR00133">
    <property type="entry name" value="GLHYDRLASE3"/>
</dbReference>
<name>A0A652KKA7_9ACTN</name>
<dbReference type="SUPFAM" id="SSF52279">
    <property type="entry name" value="Beta-D-glucan exohydrolase, C-terminal domain"/>
    <property type="match status" value="1"/>
</dbReference>
<protein>
    <submittedName>
        <fullName evidence="3">Beta-glucosidase</fullName>
    </submittedName>
</protein>
<comment type="caution">
    <text evidence="3">The sequence shown here is derived from an EMBL/GenBank/DDBJ whole genome shotgun (WGS) entry which is preliminary data.</text>
</comment>
<dbReference type="EMBL" id="RDBM01000037">
    <property type="protein sequence ID" value="TXS24155.1"/>
    <property type="molecule type" value="Genomic_DNA"/>
</dbReference>
<dbReference type="Gene3D" id="3.20.20.300">
    <property type="entry name" value="Glycoside hydrolase, family 3, N-terminal domain"/>
    <property type="match status" value="1"/>
</dbReference>
<dbReference type="InterPro" id="IPR036962">
    <property type="entry name" value="Glyco_hydro_3_N_sf"/>
</dbReference>
<dbReference type="InterPro" id="IPR013783">
    <property type="entry name" value="Ig-like_fold"/>
</dbReference>
<dbReference type="Gene3D" id="2.60.40.10">
    <property type="entry name" value="Immunoglobulins"/>
    <property type="match status" value="1"/>
</dbReference>
<evidence type="ECO:0000256" key="1">
    <source>
        <dbReference type="ARBA" id="ARBA00022801"/>
    </source>
</evidence>
<dbReference type="Pfam" id="PF14310">
    <property type="entry name" value="Fn3-like"/>
    <property type="match status" value="1"/>
</dbReference>
<dbReference type="PANTHER" id="PTHR30620:SF123">
    <property type="entry name" value="BETA-XYLOSIDASE"/>
    <property type="match status" value="1"/>
</dbReference>
<accession>A0A652KKA7</accession>
<dbReference type="InterPro" id="IPR017853">
    <property type="entry name" value="GH"/>
</dbReference>
<reference evidence="3" key="1">
    <citation type="submission" date="2018-10" db="EMBL/GenBank/DDBJ databases">
        <authorList>
            <person name="Hariharan J."/>
            <person name="Choudoir M.J."/>
            <person name="Diebold P."/>
            <person name="Panke-Buisse K."/>
            <person name="Campbell A.N."/>
            <person name="Buckley D.H."/>
        </authorList>
    </citation>
    <scope>NUCLEOTIDE SEQUENCE</scope>
    <source>
        <strain evidence="3">Gb1</strain>
    </source>
</reference>
<dbReference type="Pfam" id="PF00933">
    <property type="entry name" value="Glyco_hydro_3"/>
    <property type="match status" value="1"/>
</dbReference>
<dbReference type="SUPFAM" id="SSF51445">
    <property type="entry name" value="(Trans)glycosidases"/>
    <property type="match status" value="1"/>
</dbReference>
<dbReference type="Pfam" id="PF01915">
    <property type="entry name" value="Glyco_hydro_3_C"/>
    <property type="match status" value="1"/>
</dbReference>
<dbReference type="RefSeq" id="WP_147985027.1">
    <property type="nucleotide sequence ID" value="NZ_RDBM01000037.1"/>
</dbReference>
<organism evidence="3">
    <name type="scientific">Streptomyces sp. gb1(2016)</name>
    <dbReference type="NCBI Taxonomy" id="1828321"/>
    <lineage>
        <taxon>Bacteria</taxon>
        <taxon>Bacillati</taxon>
        <taxon>Actinomycetota</taxon>
        <taxon>Actinomycetes</taxon>
        <taxon>Kitasatosporales</taxon>
        <taxon>Streptomycetaceae</taxon>
        <taxon>Streptomyces</taxon>
    </lineage>
</organism>
<dbReference type="InterPro" id="IPR036881">
    <property type="entry name" value="Glyco_hydro_3_C_sf"/>
</dbReference>
<keyword evidence="1" id="KW-0378">Hydrolase</keyword>
<sequence length="769" mass="80072">MSEPLFRDPEAPVADRVRDLLSRMTLTEKVGQVNQRMYGWDAYERTPSGHRLTDAFRAEVAACDGMGALYGLQRADPWSGVTAETGIGAADGARVSDAVQRHVVENTRLGIPVLLVEEMPHGLQALDGTVLPVNLAVGATWNPELYEEAAALAAGQLRARGGHVALVSALDLVRDPRWGRAEECFGEDPYLAARFTEALVRGVQGPDGDRIGPDRAGVVLKHFAGQGATVGGRNSAATELGARELHEIHLVAALAGVRAGAAGVMAAYNEFDGVPCAASHHLLTGILRERWGFGGLVMADGLAIDRLVRLAGDPVAAGALALRAGTDLSLWDDCYPRLAEAVRRGLVEESTLDTAVGRVLALKFRLGLFERPYTGVREAEDPTPVEQLSERVARESVTLLAHDGVTLPLAGRHIGRVAVIGPNADSVPQQTGDYTAPQRPGTGGSVLAGIRAAAPGGTDVTYARGCGLVGGDLSGLPGAVASAAGADVAVLVLGGSSARESGARFDANGAAVVTSGNPVEMTCGEGVDLAGLALPEGQSALLDAVAATGTPVVVVLVQGRPHALPDLTGRAAAVLSAWYPGPWGGRAVADVLFGAAEPQGRLPVSVPRSAAQLPVFYNGKDHGYRGYVDQPATPVHPFGHGLSYTTVEYGAPRLSLPSVAVGRFGDGTQPLSCTVRVTNTGGRPVRETVQLYVRRVLGGTSWPRVRELRGFVRVELAPGGSTEVTFPVDARTLASYTYAGEWAVEPGEFAVETGPSSLGTRAARLTVTA</sequence>
<proteinExistence type="predicted"/>
<dbReference type="InterPro" id="IPR002772">
    <property type="entry name" value="Glyco_hydro_3_C"/>
</dbReference>
<dbReference type="GO" id="GO:0008422">
    <property type="term" value="F:beta-glucosidase activity"/>
    <property type="evidence" value="ECO:0007669"/>
    <property type="project" value="TreeGrafter"/>
</dbReference>
<evidence type="ECO:0000313" key="3">
    <source>
        <dbReference type="EMBL" id="TXS24155.1"/>
    </source>
</evidence>
<dbReference type="InterPro" id="IPR001764">
    <property type="entry name" value="Glyco_hydro_3_N"/>
</dbReference>